<dbReference type="Gene3D" id="3.40.710.10">
    <property type="entry name" value="DD-peptidase/beta-lactamase superfamily"/>
    <property type="match status" value="1"/>
</dbReference>
<dbReference type="InterPro" id="IPR012338">
    <property type="entry name" value="Beta-lactam/transpept-like"/>
</dbReference>
<evidence type="ECO:0000256" key="2">
    <source>
        <dbReference type="ARBA" id="ARBA00023136"/>
    </source>
</evidence>
<dbReference type="PANTHER" id="PTHR46825">
    <property type="entry name" value="D-ALANYL-D-ALANINE-CARBOXYPEPTIDASE/ENDOPEPTIDASE AMPH"/>
    <property type="match status" value="1"/>
</dbReference>
<feature type="domain" description="Beta-lactamase-related" evidence="4">
    <location>
        <begin position="41"/>
        <end position="347"/>
    </location>
</feature>
<gene>
    <name evidence="5" type="ORF">ABEG20_09400</name>
</gene>
<dbReference type="EC" id="3.1.1.103" evidence="5"/>
<dbReference type="PANTHER" id="PTHR46825:SF11">
    <property type="entry name" value="PENICILLIN-BINDING PROTEIN 4"/>
    <property type="match status" value="1"/>
</dbReference>
<evidence type="ECO:0000256" key="3">
    <source>
        <dbReference type="SAM" id="SignalP"/>
    </source>
</evidence>
<evidence type="ECO:0000259" key="4">
    <source>
        <dbReference type="Pfam" id="PF00144"/>
    </source>
</evidence>
<feature type="signal peptide" evidence="3">
    <location>
        <begin position="1"/>
        <end position="19"/>
    </location>
</feature>
<keyword evidence="5" id="KW-0378">Hydrolase</keyword>
<dbReference type="RefSeq" id="WP_406827122.1">
    <property type="nucleotide sequence ID" value="NZ_CP157485.1"/>
</dbReference>
<accession>A0AAU7KC79</accession>
<dbReference type="Pfam" id="PF00144">
    <property type="entry name" value="Beta-lactamase"/>
    <property type="match status" value="1"/>
</dbReference>
<organism evidence="5">
    <name type="scientific">Pedobacter sp. KACC 23697</name>
    <dbReference type="NCBI Taxonomy" id="3149230"/>
    <lineage>
        <taxon>Bacteria</taxon>
        <taxon>Pseudomonadati</taxon>
        <taxon>Bacteroidota</taxon>
        <taxon>Sphingobacteriia</taxon>
        <taxon>Sphingobacteriales</taxon>
        <taxon>Sphingobacteriaceae</taxon>
        <taxon>Pedobacter</taxon>
    </lineage>
</organism>
<dbReference type="EMBL" id="CP157485">
    <property type="protein sequence ID" value="XBO49814.1"/>
    <property type="molecule type" value="Genomic_DNA"/>
</dbReference>
<comment type="subcellular location">
    <subcellularLocation>
        <location evidence="1">Membrane</location>
    </subcellularLocation>
</comment>
<dbReference type="SUPFAM" id="SSF56601">
    <property type="entry name" value="beta-lactamase/transpeptidase-like"/>
    <property type="match status" value="1"/>
</dbReference>
<keyword evidence="3" id="KW-0732">Signal</keyword>
<reference evidence="5" key="1">
    <citation type="submission" date="2024-05" db="EMBL/GenBank/DDBJ databases">
        <authorList>
            <person name="Kim S."/>
            <person name="Heo J."/>
            <person name="Choi H."/>
            <person name="Choi Y."/>
            <person name="Kwon S.-W."/>
            <person name="Kim Y."/>
        </authorList>
    </citation>
    <scope>NUCLEOTIDE SEQUENCE</scope>
    <source>
        <strain evidence="5">KACC 23697</strain>
    </source>
</reference>
<name>A0AAU7KC79_9SPHI</name>
<dbReference type="InterPro" id="IPR001466">
    <property type="entry name" value="Beta-lactam-related"/>
</dbReference>
<evidence type="ECO:0000256" key="1">
    <source>
        <dbReference type="ARBA" id="ARBA00004370"/>
    </source>
</evidence>
<protein>
    <submittedName>
        <fullName evidence="5">Serine hydrolase domain-containing protein</fullName>
        <ecNumber evidence="5">3.1.1.103</ecNumber>
    </submittedName>
</protein>
<proteinExistence type="predicted"/>
<sequence length="474" mass="54407">MNKIRIIALLLLTCTNVFAQQTFQTQLDSVFTVMYNQKQFNGSVLVAEKGKILLAKGYGFRDTLSRYQTNKNTIYELASCSKQFTAAAIVLLHRQGLLQYDDPLDKYIPELKQWHDVTIYDLLRHTSGLPEYIGDMAKGWDHQKIATNKDLITFYADRKDTLSFKPGSIHRYNNTNYALLASIIERISGKTYADYLKENIFMPLKMKSTFVYNRRLNPKRIKNYATGYVWRRQSFDKITSENPNYADSVVYYLDGIVGSAKVNSTILDLYKWVNALKSNTFFSPSEFELMTEVTKTSKGKNIPYGFGFDLSGGNSNLSFGHTGSWDGYATFIYHTVNKDRTIITLQNFKMGAYPFRTINQILDNRKMEIEYPKKITLPAPQIAQFAGTYLSTDDGEEQLITYLDGHLVHNTNRIKWDMRFFPIAQNEFQGIRQGGADGVIRFTQLPNQEVKLEMLEYGKVIGTAFRKSNNKGLE</sequence>
<feature type="chain" id="PRO_5043896551" evidence="3">
    <location>
        <begin position="20"/>
        <end position="474"/>
    </location>
</feature>
<dbReference type="GO" id="GO:0016020">
    <property type="term" value="C:membrane"/>
    <property type="evidence" value="ECO:0007669"/>
    <property type="project" value="UniProtKB-SubCell"/>
</dbReference>
<dbReference type="AlphaFoldDB" id="A0AAU7KC79"/>
<dbReference type="InterPro" id="IPR050491">
    <property type="entry name" value="AmpC-like"/>
</dbReference>
<keyword evidence="2" id="KW-0472">Membrane</keyword>
<evidence type="ECO:0000313" key="5">
    <source>
        <dbReference type="EMBL" id="XBO49814.1"/>
    </source>
</evidence>
<dbReference type="GO" id="GO:0016787">
    <property type="term" value="F:hydrolase activity"/>
    <property type="evidence" value="ECO:0007669"/>
    <property type="project" value="UniProtKB-KW"/>
</dbReference>